<protein>
    <recommendedName>
        <fullName evidence="1">SpoVT-AbrB domain-containing protein</fullName>
    </recommendedName>
</protein>
<dbReference type="InterPro" id="IPR037914">
    <property type="entry name" value="SpoVT-AbrB_sf"/>
</dbReference>
<dbReference type="Proteomes" id="UP001499967">
    <property type="component" value="Unassembled WGS sequence"/>
</dbReference>
<feature type="domain" description="SpoVT-AbrB" evidence="1">
    <location>
        <begin position="63"/>
        <end position="110"/>
    </location>
</feature>
<evidence type="ECO:0000259" key="1">
    <source>
        <dbReference type="SMART" id="SM00966"/>
    </source>
</evidence>
<sequence>MPVPALPAPPARDVRYGLAVLDRCGRVADRAVLSALAWDPGQALALTLIAGSVLAVPGPEAPVRVGNDGHLRLPIGVRRACHLTVGDRVLLVAEPGAGRLFLHPPAGLTALLDAHHAAIVEGATS</sequence>
<dbReference type="SUPFAM" id="SSF89447">
    <property type="entry name" value="AbrB/MazE/MraZ-like"/>
    <property type="match status" value="1"/>
</dbReference>
<dbReference type="InterPro" id="IPR007159">
    <property type="entry name" value="SpoVT-AbrB_dom"/>
</dbReference>
<dbReference type="EMBL" id="BAAAHP010000194">
    <property type="protein sequence ID" value="GAA0898319.1"/>
    <property type="molecule type" value="Genomic_DNA"/>
</dbReference>
<reference evidence="3" key="1">
    <citation type="journal article" date="2019" name="Int. J. Syst. Evol. Microbiol.">
        <title>The Global Catalogue of Microorganisms (GCM) 10K type strain sequencing project: providing services to taxonomists for standard genome sequencing and annotation.</title>
        <authorList>
            <consortium name="The Broad Institute Genomics Platform"/>
            <consortium name="The Broad Institute Genome Sequencing Center for Infectious Disease"/>
            <person name="Wu L."/>
            <person name="Ma J."/>
        </authorList>
    </citation>
    <scope>NUCLEOTIDE SEQUENCE [LARGE SCALE GENOMIC DNA]</scope>
    <source>
        <strain evidence="3">JCM 11117</strain>
    </source>
</reference>
<proteinExistence type="predicted"/>
<name>A0ABP3YN84_9PSEU</name>
<accession>A0ABP3YN84</accession>
<comment type="caution">
    <text evidence="2">The sequence shown here is derived from an EMBL/GenBank/DDBJ whole genome shotgun (WGS) entry which is preliminary data.</text>
</comment>
<organism evidence="2 3">
    <name type="scientific">Pseudonocardia zijingensis</name>
    <dbReference type="NCBI Taxonomy" id="153376"/>
    <lineage>
        <taxon>Bacteria</taxon>
        <taxon>Bacillati</taxon>
        <taxon>Actinomycetota</taxon>
        <taxon>Actinomycetes</taxon>
        <taxon>Pseudonocardiales</taxon>
        <taxon>Pseudonocardiaceae</taxon>
        <taxon>Pseudonocardia</taxon>
    </lineage>
</organism>
<dbReference type="SMART" id="SM00966">
    <property type="entry name" value="SpoVT_AbrB"/>
    <property type="match status" value="1"/>
</dbReference>
<gene>
    <name evidence="2" type="ORF">GCM10009559_60530</name>
</gene>
<keyword evidence="3" id="KW-1185">Reference proteome</keyword>
<evidence type="ECO:0000313" key="2">
    <source>
        <dbReference type="EMBL" id="GAA0898319.1"/>
    </source>
</evidence>
<evidence type="ECO:0000313" key="3">
    <source>
        <dbReference type="Proteomes" id="UP001499967"/>
    </source>
</evidence>